<dbReference type="PROSITE" id="PS00922">
    <property type="entry name" value="TRANSGLYCOSYLASE"/>
    <property type="match status" value="1"/>
</dbReference>
<evidence type="ECO:0000313" key="4">
    <source>
        <dbReference type="EMBL" id="POB42151.1"/>
    </source>
</evidence>
<dbReference type="Pfam" id="PF01476">
    <property type="entry name" value="LysM"/>
    <property type="match status" value="3"/>
</dbReference>
<dbReference type="PANTHER" id="PTHR33734:SF22">
    <property type="entry name" value="MEMBRANE-BOUND LYTIC MUREIN TRANSGLYCOSYLASE D"/>
    <property type="match status" value="1"/>
</dbReference>
<dbReference type="Gene3D" id="3.10.350.10">
    <property type="entry name" value="LysM domain"/>
    <property type="match status" value="3"/>
</dbReference>
<dbReference type="CDD" id="cd16894">
    <property type="entry name" value="MltD-like"/>
    <property type="match status" value="1"/>
</dbReference>
<dbReference type="AlphaFoldDB" id="A0A2S3QWA9"/>
<feature type="compositionally biased region" description="Polar residues" evidence="2">
    <location>
        <begin position="43"/>
        <end position="64"/>
    </location>
</feature>
<gene>
    <name evidence="4" type="ORF">CRN52_24545</name>
</gene>
<dbReference type="Pfam" id="PF01464">
    <property type="entry name" value="SLT"/>
    <property type="match status" value="1"/>
</dbReference>
<protein>
    <submittedName>
        <fullName evidence="4">Lytic transglycosylase</fullName>
    </submittedName>
</protein>
<evidence type="ECO:0000259" key="3">
    <source>
        <dbReference type="PROSITE" id="PS51782"/>
    </source>
</evidence>
<organism evidence="4 5">
    <name type="scientific">Vibrio vulnificus</name>
    <dbReference type="NCBI Taxonomy" id="672"/>
    <lineage>
        <taxon>Bacteria</taxon>
        <taxon>Pseudomonadati</taxon>
        <taxon>Pseudomonadota</taxon>
        <taxon>Gammaproteobacteria</taxon>
        <taxon>Vibrionales</taxon>
        <taxon>Vibrionaceae</taxon>
        <taxon>Vibrio</taxon>
    </lineage>
</organism>
<evidence type="ECO:0000313" key="5">
    <source>
        <dbReference type="Proteomes" id="UP000237466"/>
    </source>
</evidence>
<evidence type="ECO:0000256" key="1">
    <source>
        <dbReference type="ARBA" id="ARBA00007734"/>
    </source>
</evidence>
<accession>A0A2S3QWA9</accession>
<dbReference type="InterPro" id="IPR000189">
    <property type="entry name" value="Transglyc_AS"/>
</dbReference>
<comment type="similarity">
    <text evidence="1">Belongs to the transglycosylase Slt family.</text>
</comment>
<sequence length="547" mass="60890">MSPDQGGKYYQQPKVKQAGTMRFKFSWVFALLLLSGCQSLQTESNTSATPETNASQAKSSQQTAKKVKSSDKTLKNVAPEQPVVTPQTQEDVWQRIAMQLSLEVPDHEKVDYYRTWYLKHPNHLKTVSQRATPFLYLITEKIEARDLPLELALLPVVESSFDPFAYSHGSAAGLWQFVPGTGKMYGLEQNFWYDGRRDVAAATDAALDYLTYLNKRFDGDWNHAIAAYNSGGGRVSSAIRKNNKLGKPIDFFSLDLPKETSGYVPKLLALADIVANQEKYGIEIPAIPNKPVLALIDPKEQLDLAIAAQYAGLNVKELQSYNPAYNQWSTAPDGPYQLLIPVDKAEQFIAKVEENRGKGMKMVRYKVRSGDTLSVLAEKHNTTSEVIRSANSLSGNNIRVGQYLLIPTSQKDASAYTLSAANRLAKTQATARGKYKLTHTVKSGESLWSIAKANKVDHQALAKWNGMGPRDTLRIGQDLVIWKESSEGAIIRTVFYKVRSGDTISAIATKFKVKSNDIVKWNALQNQKYLKPGQQLKLYVDVTKVSV</sequence>
<dbReference type="FunFam" id="1.10.530.10:FF:000004">
    <property type="entry name" value="Membrane-bound lytic murein transglycosylase D"/>
    <property type="match status" value="1"/>
</dbReference>
<dbReference type="PANTHER" id="PTHR33734">
    <property type="entry name" value="LYSM DOMAIN-CONTAINING GPI-ANCHORED PROTEIN 2"/>
    <property type="match status" value="1"/>
</dbReference>
<dbReference type="InterPro" id="IPR008258">
    <property type="entry name" value="Transglycosylase_SLT_dom_1"/>
</dbReference>
<feature type="domain" description="LysM" evidence="3">
    <location>
        <begin position="437"/>
        <end position="481"/>
    </location>
</feature>
<comment type="caution">
    <text evidence="4">The sequence shown here is derived from an EMBL/GenBank/DDBJ whole genome shotgun (WGS) entry which is preliminary data.</text>
</comment>
<dbReference type="InterPro" id="IPR036779">
    <property type="entry name" value="LysM_dom_sf"/>
</dbReference>
<dbReference type="EMBL" id="PDGH01000146">
    <property type="protein sequence ID" value="POB42151.1"/>
    <property type="molecule type" value="Genomic_DNA"/>
</dbReference>
<dbReference type="PROSITE" id="PS51782">
    <property type="entry name" value="LYSM"/>
    <property type="match status" value="3"/>
</dbReference>
<dbReference type="SUPFAM" id="SSF54106">
    <property type="entry name" value="LysM domain"/>
    <property type="match status" value="3"/>
</dbReference>
<proteinExistence type="inferred from homology"/>
<dbReference type="GO" id="GO:0008932">
    <property type="term" value="F:lytic endotransglycosylase activity"/>
    <property type="evidence" value="ECO:0007669"/>
    <property type="project" value="TreeGrafter"/>
</dbReference>
<dbReference type="GO" id="GO:0016020">
    <property type="term" value="C:membrane"/>
    <property type="evidence" value="ECO:0007669"/>
    <property type="project" value="InterPro"/>
</dbReference>
<name>A0A2S3QWA9_VIBVL</name>
<dbReference type="GO" id="GO:0000270">
    <property type="term" value="P:peptidoglycan metabolic process"/>
    <property type="evidence" value="ECO:0007669"/>
    <property type="project" value="InterPro"/>
</dbReference>
<dbReference type="SMART" id="SM00257">
    <property type="entry name" value="LysM"/>
    <property type="match status" value="3"/>
</dbReference>
<feature type="domain" description="LysM" evidence="3">
    <location>
        <begin position="494"/>
        <end position="538"/>
    </location>
</feature>
<dbReference type="SUPFAM" id="SSF53955">
    <property type="entry name" value="Lysozyme-like"/>
    <property type="match status" value="1"/>
</dbReference>
<dbReference type="InterPro" id="IPR023346">
    <property type="entry name" value="Lysozyme-like_dom_sf"/>
</dbReference>
<feature type="region of interest" description="Disordered" evidence="2">
    <location>
        <begin position="43"/>
        <end position="82"/>
    </location>
</feature>
<evidence type="ECO:0000256" key="2">
    <source>
        <dbReference type="SAM" id="MobiDB-lite"/>
    </source>
</evidence>
<feature type="domain" description="LysM" evidence="3">
    <location>
        <begin position="363"/>
        <end position="406"/>
    </location>
</feature>
<reference evidence="4 5" key="1">
    <citation type="journal article" date="2018" name="Front. Microbiol.">
        <title>Phylogeny of Vibrio vulnificus from the Analysis of the Core-Genome: Implications for Intra-Species Taxonomy.</title>
        <authorList>
            <person name="Roig F.J."/>
            <person name="Gonzalez-Candelas F."/>
            <person name="Sanjuan E."/>
            <person name="Fouz B."/>
            <person name="Feil E.J."/>
            <person name="Llorens C."/>
            <person name="Baker-Austin C."/>
            <person name="Oliver J.D."/>
            <person name="Danin-Poleg Y."/>
            <person name="Gibas C.J."/>
            <person name="Kashi Y."/>
            <person name="Gulig P.A."/>
            <person name="Morrison S.S."/>
            <person name="Amaro C."/>
        </authorList>
    </citation>
    <scope>NUCLEOTIDE SEQUENCE [LARGE SCALE GENOMIC DNA]</scope>
    <source>
        <strain evidence="4 5">CECT4608</strain>
    </source>
</reference>
<dbReference type="Gene3D" id="1.10.530.10">
    <property type="match status" value="1"/>
</dbReference>
<dbReference type="Proteomes" id="UP000237466">
    <property type="component" value="Unassembled WGS sequence"/>
</dbReference>
<dbReference type="InterPro" id="IPR018392">
    <property type="entry name" value="LysM"/>
</dbReference>
<dbReference type="CDD" id="cd00118">
    <property type="entry name" value="LysM"/>
    <property type="match status" value="3"/>
</dbReference>